<dbReference type="Proteomes" id="UP000298337">
    <property type="component" value="Unassembled WGS sequence"/>
</dbReference>
<accession>A0A4Z0P1N2</accession>
<protein>
    <submittedName>
        <fullName evidence="1">Uncharacterized protein</fullName>
    </submittedName>
</protein>
<organism evidence="1 2">
    <name type="scientific">Hymenobacter fodinae</name>
    <dbReference type="NCBI Taxonomy" id="2510796"/>
    <lineage>
        <taxon>Bacteria</taxon>
        <taxon>Pseudomonadati</taxon>
        <taxon>Bacteroidota</taxon>
        <taxon>Cytophagia</taxon>
        <taxon>Cytophagales</taxon>
        <taxon>Hymenobacteraceae</taxon>
        <taxon>Hymenobacter</taxon>
    </lineage>
</organism>
<sequence>MSIINSEQERVMSGRLEAIYDCIKAIEGKEDCQTATGFLRTLAMKEEAIIARQEQEFITQVYGDR</sequence>
<dbReference type="AlphaFoldDB" id="A0A4Z0P1N2"/>
<name>A0A4Z0P1N2_9BACT</name>
<reference evidence="1 2" key="1">
    <citation type="submission" date="2019-04" db="EMBL/GenBank/DDBJ databases">
        <authorList>
            <person name="Feng G."/>
            <person name="Zhang J."/>
            <person name="Zhu H."/>
        </authorList>
    </citation>
    <scope>NUCLEOTIDE SEQUENCE [LARGE SCALE GENOMIC DNA]</scope>
    <source>
        <strain evidence="1 2">92R-1</strain>
    </source>
</reference>
<evidence type="ECO:0000313" key="1">
    <source>
        <dbReference type="EMBL" id="TGE04650.1"/>
    </source>
</evidence>
<gene>
    <name evidence="1" type="ORF">EU556_20915</name>
</gene>
<comment type="caution">
    <text evidence="1">The sequence shown here is derived from an EMBL/GenBank/DDBJ whole genome shotgun (WGS) entry which is preliminary data.</text>
</comment>
<keyword evidence="2" id="KW-1185">Reference proteome</keyword>
<evidence type="ECO:0000313" key="2">
    <source>
        <dbReference type="Proteomes" id="UP000298337"/>
    </source>
</evidence>
<dbReference type="EMBL" id="SRLA01000005">
    <property type="protein sequence ID" value="TGE04650.1"/>
    <property type="molecule type" value="Genomic_DNA"/>
</dbReference>
<proteinExistence type="predicted"/>
<dbReference type="RefSeq" id="WP_135436094.1">
    <property type="nucleotide sequence ID" value="NZ_SRLA01000005.1"/>
</dbReference>